<evidence type="ECO:0000259" key="5">
    <source>
        <dbReference type="PROSITE" id="PS51228"/>
    </source>
</evidence>
<dbReference type="GO" id="GO:0006631">
    <property type="term" value="P:fatty acid metabolic process"/>
    <property type="evidence" value="ECO:0007669"/>
    <property type="project" value="TreeGrafter"/>
</dbReference>
<feature type="compositionally biased region" description="Basic and acidic residues" evidence="3">
    <location>
        <begin position="299"/>
        <end position="312"/>
    </location>
</feature>
<reference evidence="7" key="1">
    <citation type="submission" date="2025-08" db="UniProtKB">
        <authorList>
            <consortium name="RefSeq"/>
        </authorList>
    </citation>
    <scope>IDENTIFICATION</scope>
</reference>
<dbReference type="RefSeq" id="XP_010941297.1">
    <property type="nucleotide sequence ID" value="XM_010942995.3"/>
</dbReference>
<sequence>MEFYEEFIWTAVVSILLVLLISKLAALGGVEGDLGSDASAEAAALPEDIGLRPAAIAGGGGVYVEERREGLGEGGGLGIENVDVGCGVEADLGSDGMEASEVEEEGEISERERSLQDILEKAEEVRTGEFDREKENTMEETTVKEEIGKTDALLVKEEEGFSKDEVNVEKVAGLDEGEMMKEDEKRGSEEKGGTLLYGEDEWEGIEKSELEKLFGVAVAYVDSKDGKEAVSRLSGDTQMQLYGLLKVATEGPCYELQPMALKVAARSKWSAWQRLGSMEPEVAMEQYINLLSESIPGWRGEKPEDEAKHNDGNDSPIAVVSGKGTPDSSLFSFYQPNLPTESLSEDSSCTQGGSVSGGPKPLKQGLTKTFLFNLLSPTRVTFASFYL</sequence>
<evidence type="ECO:0000256" key="3">
    <source>
        <dbReference type="SAM" id="MobiDB-lite"/>
    </source>
</evidence>
<dbReference type="Proteomes" id="UP000504607">
    <property type="component" value="Chromosome 16"/>
</dbReference>
<comment type="similarity">
    <text evidence="1">Belongs to the ACBP family.</text>
</comment>
<feature type="chain" id="PRO_5026687496" evidence="4">
    <location>
        <begin position="27"/>
        <end position="387"/>
    </location>
</feature>
<keyword evidence="2" id="KW-0446">Lipid-binding</keyword>
<feature type="compositionally biased region" description="Acidic residues" evidence="3">
    <location>
        <begin position="98"/>
        <end position="107"/>
    </location>
</feature>
<evidence type="ECO:0000313" key="6">
    <source>
        <dbReference type="Proteomes" id="UP000504607"/>
    </source>
</evidence>
<feature type="signal peptide" evidence="4">
    <location>
        <begin position="1"/>
        <end position="26"/>
    </location>
</feature>
<dbReference type="Pfam" id="PF00887">
    <property type="entry name" value="ACBP"/>
    <property type="match status" value="1"/>
</dbReference>
<proteinExistence type="inferred from homology"/>
<evidence type="ECO:0000256" key="4">
    <source>
        <dbReference type="SAM" id="SignalP"/>
    </source>
</evidence>
<dbReference type="PANTHER" id="PTHR23310">
    <property type="entry name" value="ACYL-COA-BINDING PROTEIN, ACBP"/>
    <property type="match status" value="1"/>
</dbReference>
<protein>
    <submittedName>
        <fullName evidence="7">Acyl-CoA-binding domain-containing protein 5 isoform X1</fullName>
    </submittedName>
</protein>
<dbReference type="InterPro" id="IPR014352">
    <property type="entry name" value="FERM/acyl-CoA-bd_prot_sf"/>
</dbReference>
<dbReference type="PROSITE" id="PS51228">
    <property type="entry name" value="ACB_2"/>
    <property type="match status" value="1"/>
</dbReference>
<dbReference type="GO" id="GO:0000062">
    <property type="term" value="F:fatty-acyl-CoA binding"/>
    <property type="evidence" value="ECO:0007669"/>
    <property type="project" value="InterPro"/>
</dbReference>
<feature type="region of interest" description="Disordered" evidence="3">
    <location>
        <begin position="92"/>
        <end position="114"/>
    </location>
</feature>
<dbReference type="PANTHER" id="PTHR23310:SF105">
    <property type="entry name" value="ACYL-COA-BINDING DOMAIN-CONTAINING PROTEIN 5"/>
    <property type="match status" value="1"/>
</dbReference>
<dbReference type="OrthoDB" id="71307at2759"/>
<dbReference type="InterPro" id="IPR000582">
    <property type="entry name" value="Acyl-CoA-binding_protein"/>
</dbReference>
<name>A0A6I9SKK7_ELAGV</name>
<feature type="domain" description="ACB" evidence="5">
    <location>
        <begin position="210"/>
        <end position="300"/>
    </location>
</feature>
<accession>A0A6I9SKK7</accession>
<gene>
    <name evidence="7" type="primary">LOC105059625</name>
</gene>
<dbReference type="InterPro" id="IPR035984">
    <property type="entry name" value="Acyl-CoA-binding_sf"/>
</dbReference>
<feature type="region of interest" description="Disordered" evidence="3">
    <location>
        <begin position="298"/>
        <end position="321"/>
    </location>
</feature>
<keyword evidence="6" id="KW-1185">Reference proteome</keyword>
<keyword evidence="4" id="KW-0732">Signal</keyword>
<dbReference type="Gene3D" id="1.20.80.10">
    <property type="match status" value="1"/>
</dbReference>
<dbReference type="AlphaFoldDB" id="A0A6I9SKK7"/>
<dbReference type="InParanoid" id="A0A6I9SKK7"/>
<dbReference type="GeneID" id="105059625"/>
<organism evidence="6 7">
    <name type="scientific">Elaeis guineensis var. tenera</name>
    <name type="common">Oil palm</name>
    <dbReference type="NCBI Taxonomy" id="51953"/>
    <lineage>
        <taxon>Eukaryota</taxon>
        <taxon>Viridiplantae</taxon>
        <taxon>Streptophyta</taxon>
        <taxon>Embryophyta</taxon>
        <taxon>Tracheophyta</taxon>
        <taxon>Spermatophyta</taxon>
        <taxon>Magnoliopsida</taxon>
        <taxon>Liliopsida</taxon>
        <taxon>Arecaceae</taxon>
        <taxon>Arecoideae</taxon>
        <taxon>Cocoseae</taxon>
        <taxon>Elaeidinae</taxon>
        <taxon>Elaeis</taxon>
    </lineage>
</organism>
<dbReference type="SUPFAM" id="SSF47027">
    <property type="entry name" value="Acyl-CoA binding protein"/>
    <property type="match status" value="1"/>
</dbReference>
<evidence type="ECO:0000256" key="1">
    <source>
        <dbReference type="ARBA" id="ARBA00005567"/>
    </source>
</evidence>
<evidence type="ECO:0000256" key="2">
    <source>
        <dbReference type="ARBA" id="ARBA00023121"/>
    </source>
</evidence>
<dbReference type="KEGG" id="egu:105059625"/>
<evidence type="ECO:0000313" key="7">
    <source>
        <dbReference type="RefSeq" id="XP_010941297.1"/>
    </source>
</evidence>